<feature type="transmembrane region" description="Helical" evidence="1">
    <location>
        <begin position="65"/>
        <end position="85"/>
    </location>
</feature>
<dbReference type="PANTHER" id="PTHR44757">
    <property type="entry name" value="DIGUANYLATE CYCLASE DGCP"/>
    <property type="match status" value="1"/>
</dbReference>
<dbReference type="InterPro" id="IPR043128">
    <property type="entry name" value="Rev_trsase/Diguanyl_cyclase"/>
</dbReference>
<name>A0ABW0M0T7_9BACL</name>
<dbReference type="RefSeq" id="WP_209743998.1">
    <property type="nucleotide sequence ID" value="NZ_JBHSMH010000111.1"/>
</dbReference>
<dbReference type="CDD" id="cd01949">
    <property type="entry name" value="GGDEF"/>
    <property type="match status" value="1"/>
</dbReference>
<sequence>MKDLQLFLFLFVPFMILMLGSAEIYKRNPGSAMNRLAAALLLTNAVFYLGDILLQTVSMNAAAGVYLYVKIGAGFINMSVGIYFLQELCRSPVRPVWYQAGALLPLIGLVCIGYGGSWFGTEVQQETIWRTVKRSDGLNLLIVASTLYSFATYYIHLWLAFRRLKSKPWLVQERANVTLFMKTCLAMVLWLVLCPLLFTMFPLSSYLQLHVMMSYANMFFCWAIWYAMVHYDFLSAPEKRYKLLFRESGHGIVIFDENWRFVDANPAYLRMIGIEDDADMSWKGASYTDYIRLEGFLFSSEEIKRRWLEKTPYYTELRLTNRSEQSFDINVQIHFFEMEGQIGAHVTVYDITAQKKNERQLLFQANHDPLTRLANRRRFYEKLDEVLRRQERSDGMLAVFLIDLDQFKWINDTLGHYAGDELLLSVSDRLRETVPEYGCVARLGGDEFGVLLPGMQTEYEADAMALELINKLRPAYAVMDQPLQVTASIGISIGPRDGIDAETLVRNADMAMYRSKSNGRDRYMKYVPALSDTAEKTLVLVNGLRTALEHNEFELHYQPQIDLQADRIIGVEALLRWHSPKLGHVSPADFIPMAEETGAIVPIGEWVLRSAVAQGKQWLESGRTGLVMSVNLSARQFREPRLADRLTELLQEYDFPAGNLCLEITESTAIDYLEQTLAVCQEIVRLGVRLSIDDFGTGYSSLGMLSRFPFHTVKIDRSLIRDIDTDRKDAAVFRTIMSLSRRLGMEVLAEGVETEAQLDLLKRFRCHQAQGYLYGRPMPAEGIDALLLESGEKERETDGVL</sequence>
<dbReference type="SMART" id="SM00052">
    <property type="entry name" value="EAL"/>
    <property type="match status" value="1"/>
</dbReference>
<keyword evidence="1" id="KW-0812">Transmembrane</keyword>
<dbReference type="Gene3D" id="3.30.70.270">
    <property type="match status" value="1"/>
</dbReference>
<dbReference type="PANTHER" id="PTHR44757:SF2">
    <property type="entry name" value="BIOFILM ARCHITECTURE MAINTENANCE PROTEIN MBAA"/>
    <property type="match status" value="1"/>
</dbReference>
<evidence type="ECO:0000313" key="4">
    <source>
        <dbReference type="EMBL" id="MFC5471724.1"/>
    </source>
</evidence>
<keyword evidence="5" id="KW-1185">Reference proteome</keyword>
<dbReference type="InterPro" id="IPR035919">
    <property type="entry name" value="EAL_sf"/>
</dbReference>
<reference evidence="5" key="1">
    <citation type="journal article" date="2019" name="Int. J. Syst. Evol. Microbiol.">
        <title>The Global Catalogue of Microorganisms (GCM) 10K type strain sequencing project: providing services to taxonomists for standard genome sequencing and annotation.</title>
        <authorList>
            <consortium name="The Broad Institute Genomics Platform"/>
            <consortium name="The Broad Institute Genome Sequencing Center for Infectious Disease"/>
            <person name="Wu L."/>
            <person name="Ma J."/>
        </authorList>
    </citation>
    <scope>NUCLEOTIDE SEQUENCE [LARGE SCALE GENOMIC DNA]</scope>
    <source>
        <strain evidence="5">CCUG 57113</strain>
    </source>
</reference>
<dbReference type="InterPro" id="IPR000014">
    <property type="entry name" value="PAS"/>
</dbReference>
<gene>
    <name evidence="4" type="ORF">ACFPPD_23890</name>
</gene>
<proteinExistence type="predicted"/>
<comment type="caution">
    <text evidence="4">The sequence shown here is derived from an EMBL/GenBank/DDBJ whole genome shotgun (WGS) entry which is preliminary data.</text>
</comment>
<feature type="transmembrane region" description="Helical" evidence="1">
    <location>
        <begin position="179"/>
        <end position="203"/>
    </location>
</feature>
<feature type="transmembrane region" description="Helical" evidence="1">
    <location>
        <begin position="6"/>
        <end position="25"/>
    </location>
</feature>
<feature type="domain" description="EAL" evidence="2">
    <location>
        <begin position="537"/>
        <end position="791"/>
    </location>
</feature>
<dbReference type="EMBL" id="JBHSMH010000111">
    <property type="protein sequence ID" value="MFC5471724.1"/>
    <property type="molecule type" value="Genomic_DNA"/>
</dbReference>
<dbReference type="InterPro" id="IPR029787">
    <property type="entry name" value="Nucleotide_cyclase"/>
</dbReference>
<feature type="transmembrane region" description="Helical" evidence="1">
    <location>
        <begin position="97"/>
        <end position="120"/>
    </location>
</feature>
<dbReference type="Pfam" id="PF13188">
    <property type="entry name" value="PAS_8"/>
    <property type="match status" value="1"/>
</dbReference>
<evidence type="ECO:0000259" key="2">
    <source>
        <dbReference type="PROSITE" id="PS50883"/>
    </source>
</evidence>
<dbReference type="SUPFAM" id="SSF141868">
    <property type="entry name" value="EAL domain-like"/>
    <property type="match status" value="1"/>
</dbReference>
<dbReference type="CDD" id="cd01948">
    <property type="entry name" value="EAL"/>
    <property type="match status" value="1"/>
</dbReference>
<feature type="transmembrane region" description="Helical" evidence="1">
    <location>
        <begin position="215"/>
        <end position="234"/>
    </location>
</feature>
<feature type="transmembrane region" description="Helical" evidence="1">
    <location>
        <begin position="140"/>
        <end position="159"/>
    </location>
</feature>
<evidence type="ECO:0000259" key="3">
    <source>
        <dbReference type="PROSITE" id="PS50887"/>
    </source>
</evidence>
<dbReference type="Gene3D" id="3.20.20.450">
    <property type="entry name" value="EAL domain"/>
    <property type="match status" value="1"/>
</dbReference>
<dbReference type="Pfam" id="PF00563">
    <property type="entry name" value="EAL"/>
    <property type="match status" value="1"/>
</dbReference>
<dbReference type="NCBIfam" id="TIGR00229">
    <property type="entry name" value="sensory_box"/>
    <property type="match status" value="1"/>
</dbReference>
<dbReference type="CDD" id="cd00130">
    <property type="entry name" value="PAS"/>
    <property type="match status" value="1"/>
</dbReference>
<dbReference type="Proteomes" id="UP001596105">
    <property type="component" value="Unassembled WGS sequence"/>
</dbReference>
<feature type="transmembrane region" description="Helical" evidence="1">
    <location>
        <begin position="37"/>
        <end position="59"/>
    </location>
</feature>
<dbReference type="Gene3D" id="3.30.450.20">
    <property type="entry name" value="PAS domain"/>
    <property type="match status" value="1"/>
</dbReference>
<organism evidence="4 5">
    <name type="scientific">Cohnella suwonensis</name>
    <dbReference type="NCBI Taxonomy" id="696072"/>
    <lineage>
        <taxon>Bacteria</taxon>
        <taxon>Bacillati</taxon>
        <taxon>Bacillota</taxon>
        <taxon>Bacilli</taxon>
        <taxon>Bacillales</taxon>
        <taxon>Paenibacillaceae</taxon>
        <taxon>Cohnella</taxon>
    </lineage>
</organism>
<dbReference type="SUPFAM" id="SSF55073">
    <property type="entry name" value="Nucleotide cyclase"/>
    <property type="match status" value="1"/>
</dbReference>
<dbReference type="InterPro" id="IPR001633">
    <property type="entry name" value="EAL_dom"/>
</dbReference>
<feature type="domain" description="GGDEF" evidence="3">
    <location>
        <begin position="395"/>
        <end position="528"/>
    </location>
</feature>
<keyword evidence="1" id="KW-1133">Transmembrane helix</keyword>
<dbReference type="InterPro" id="IPR035965">
    <property type="entry name" value="PAS-like_dom_sf"/>
</dbReference>
<dbReference type="Pfam" id="PF00990">
    <property type="entry name" value="GGDEF"/>
    <property type="match status" value="1"/>
</dbReference>
<dbReference type="SMART" id="SM00267">
    <property type="entry name" value="GGDEF"/>
    <property type="match status" value="1"/>
</dbReference>
<dbReference type="PROSITE" id="PS50887">
    <property type="entry name" value="GGDEF"/>
    <property type="match status" value="1"/>
</dbReference>
<evidence type="ECO:0000256" key="1">
    <source>
        <dbReference type="SAM" id="Phobius"/>
    </source>
</evidence>
<dbReference type="SUPFAM" id="SSF55785">
    <property type="entry name" value="PYP-like sensor domain (PAS domain)"/>
    <property type="match status" value="1"/>
</dbReference>
<keyword evidence="1" id="KW-0472">Membrane</keyword>
<dbReference type="PROSITE" id="PS50883">
    <property type="entry name" value="EAL"/>
    <property type="match status" value="1"/>
</dbReference>
<protein>
    <submittedName>
        <fullName evidence="4">Bifunctional diguanylate cyclase/phosphodiesterase</fullName>
    </submittedName>
</protein>
<dbReference type="InterPro" id="IPR052155">
    <property type="entry name" value="Biofilm_reg_signaling"/>
</dbReference>
<evidence type="ECO:0000313" key="5">
    <source>
        <dbReference type="Proteomes" id="UP001596105"/>
    </source>
</evidence>
<dbReference type="InterPro" id="IPR000160">
    <property type="entry name" value="GGDEF_dom"/>
</dbReference>
<accession>A0ABW0M0T7</accession>
<dbReference type="NCBIfam" id="TIGR00254">
    <property type="entry name" value="GGDEF"/>
    <property type="match status" value="1"/>
</dbReference>